<dbReference type="EMBL" id="KM982401">
    <property type="protein sequence ID" value="AKI79080.1"/>
    <property type="molecule type" value="Genomic_DNA"/>
</dbReference>
<organism evidence="6 7">
    <name type="scientific">Acanthamoeba polyphaga mimivirus</name>
    <name type="common">APMV</name>
    <dbReference type="NCBI Taxonomy" id="212035"/>
    <lineage>
        <taxon>Viruses</taxon>
        <taxon>Varidnaviria</taxon>
        <taxon>Bamfordvirae</taxon>
        <taxon>Nucleocytoviricota</taxon>
        <taxon>Megaviricetes</taxon>
        <taxon>Imitervirales</taxon>
        <taxon>Mimiviridae</taxon>
        <taxon>Megamimivirinae</taxon>
        <taxon>Mimivirus</taxon>
        <taxon>Mimivirus bradfordmassiliense</taxon>
    </lineage>
</organism>
<dbReference type="PROSITE" id="PS00518">
    <property type="entry name" value="ZF_RING_1"/>
    <property type="match status" value="1"/>
</dbReference>
<dbReference type="Gene3D" id="3.30.40.10">
    <property type="entry name" value="Zinc/RING finger domain, C3HC4 (zinc finger)"/>
    <property type="match status" value="1"/>
</dbReference>
<evidence type="ECO:0000313" key="6">
    <source>
        <dbReference type="EMBL" id="AKI79080.1"/>
    </source>
</evidence>
<evidence type="ECO:0000256" key="3">
    <source>
        <dbReference type="ARBA" id="ARBA00022833"/>
    </source>
</evidence>
<keyword evidence="3" id="KW-0862">Zinc</keyword>
<dbReference type="SMART" id="SM00184">
    <property type="entry name" value="RING"/>
    <property type="match status" value="1"/>
</dbReference>
<keyword evidence="1" id="KW-0479">Metal-binding</keyword>
<evidence type="ECO:0000259" key="5">
    <source>
        <dbReference type="PROSITE" id="PS50089"/>
    </source>
</evidence>
<proteinExistence type="predicted"/>
<dbReference type="GO" id="GO:0008270">
    <property type="term" value="F:zinc ion binding"/>
    <property type="evidence" value="ECO:0007669"/>
    <property type="project" value="UniProtKB-KW"/>
</dbReference>
<protein>
    <submittedName>
        <fullName evidence="6">RING domain-containing protein</fullName>
    </submittedName>
</protein>
<dbReference type="InterPro" id="IPR001841">
    <property type="entry name" value="Znf_RING"/>
</dbReference>
<evidence type="ECO:0000313" key="7">
    <source>
        <dbReference type="Proteomes" id="UP000241474"/>
    </source>
</evidence>
<sequence>MKLKLIFKTIYADKDKTDLFYCVSKGIIYNKIKNKIVYQLKYTEIPRYFNFNLEFESYQSNKIYQSNTNTYKNTIIGSIYNLVLYIDIHNLFCDRFRINNKVLKILCYYLIIIQIRQLKTNKSYNITKENLPFKINDIINNPIQLIPWNLFLLGKNITLDLKNIKLVTNKQIPKKKFQKTGCIFESNNIDKLTHELRKKITTKSLVIIPTGFPKLWTNCSSITYTTYIDLVQLNDNFENKFKNKKMIHNIIVHECYIQYIPIIKKLIQYFVDCKSIWIINSLPLKYYISNDNNTEGKFTIGNVFKLANIWANFSTNDKKSYKTEIIRFIMADFNKLYFKINFPTDDLPVQIISPNILELNIFNEFRKFHMDWLSKLNNDKNNIYSSTSKHKNNRIKSKIYDCVMVLSLSVINNNDITIFFKNKIQKTLDINCKISKKIEKMIDVYISARKTSHHKINEKTPVDFTKIVNSLTQKKDKINSVISNYNRYQKNGFYDSIKDNDCPVCYDDDYIKTKLICGHTVCLTCVLNILPNSKGCPLCMEPININKMAIIRESIGESNNYSEMLDLLFKNLSNETLILTNLEETHNIMLYRGFNVWLLKCSFIAKKINFLSKITTVIILSSPLNSINDSDKLDFEMFQEYIKLINPNVSIKRIQLNIY</sequence>
<dbReference type="InterPro" id="IPR017907">
    <property type="entry name" value="Znf_RING_CS"/>
</dbReference>
<feature type="domain" description="RING-type" evidence="5">
    <location>
        <begin position="502"/>
        <end position="539"/>
    </location>
</feature>
<keyword evidence="2 4" id="KW-0863">Zinc-finger</keyword>
<evidence type="ECO:0000256" key="4">
    <source>
        <dbReference type="PROSITE-ProRule" id="PRU00175"/>
    </source>
</evidence>
<name>A0A0G2Y0F0_MIMIV</name>
<reference evidence="6 7" key="1">
    <citation type="submission" date="2014-10" db="EMBL/GenBank/DDBJ databases">
        <title>Pan-genome analysis of Brazilian lineage A amoebal mimiviruses.</title>
        <authorList>
            <person name="Assis F.L."/>
            <person name="Abrahao J.S."/>
            <person name="Kroon E.G."/>
            <person name="Dornas F.P."/>
            <person name="Andrade K.R."/>
            <person name="Borato P.V.M."/>
            <person name="Pilotto M.R."/>
            <person name="Benamar S."/>
            <person name="LaScola B."/>
            <person name="Colson P."/>
        </authorList>
    </citation>
    <scope>NUCLEOTIDE SEQUENCE [LARGE SCALE GENOMIC DNA]</scope>
    <source>
        <strain evidence="6 7">Oyster</strain>
    </source>
</reference>
<dbReference type="Pfam" id="PF13920">
    <property type="entry name" value="zf-C3HC4_3"/>
    <property type="match status" value="1"/>
</dbReference>
<dbReference type="InterPro" id="IPR013083">
    <property type="entry name" value="Znf_RING/FYVE/PHD"/>
</dbReference>
<dbReference type="SUPFAM" id="SSF57850">
    <property type="entry name" value="RING/U-box"/>
    <property type="match status" value="1"/>
</dbReference>
<dbReference type="PROSITE" id="PS50089">
    <property type="entry name" value="ZF_RING_2"/>
    <property type="match status" value="1"/>
</dbReference>
<dbReference type="CDD" id="cd16564">
    <property type="entry name" value="RING-HC_RNF222"/>
    <property type="match status" value="1"/>
</dbReference>
<accession>A0A0G2Y0F0</accession>
<dbReference type="Proteomes" id="UP000241474">
    <property type="component" value="Segment"/>
</dbReference>
<evidence type="ECO:0000256" key="1">
    <source>
        <dbReference type="ARBA" id="ARBA00022723"/>
    </source>
</evidence>
<organismHost>
    <name type="scientific">Acanthamoeba polyphaga</name>
    <name type="common">Amoeba</name>
    <dbReference type="NCBI Taxonomy" id="5757"/>
</organismHost>
<evidence type="ECO:0000256" key="2">
    <source>
        <dbReference type="ARBA" id="ARBA00022771"/>
    </source>
</evidence>